<accession>A0A2I1REM2</accession>
<feature type="transmembrane region" description="Helical" evidence="7">
    <location>
        <begin position="140"/>
        <end position="158"/>
    </location>
</feature>
<feature type="transmembrane region" description="Helical" evidence="7">
    <location>
        <begin position="174"/>
        <end position="195"/>
    </location>
</feature>
<evidence type="ECO:0000256" key="3">
    <source>
        <dbReference type="ARBA" id="ARBA00022692"/>
    </source>
</evidence>
<feature type="domain" description="EamA" evidence="8">
    <location>
        <begin position="10"/>
        <end position="154"/>
    </location>
</feature>
<dbReference type="EMBL" id="PKJC01000001">
    <property type="protein sequence ID" value="PKZ67565.1"/>
    <property type="molecule type" value="Genomic_DNA"/>
</dbReference>
<dbReference type="PANTHER" id="PTHR32322:SF2">
    <property type="entry name" value="EAMA DOMAIN-CONTAINING PROTEIN"/>
    <property type="match status" value="1"/>
</dbReference>
<dbReference type="STRING" id="2055.BCM27_12955"/>
<comment type="subcellular location">
    <subcellularLocation>
        <location evidence="1">Membrane</location>
        <topology evidence="1">Multi-pass membrane protein</topology>
    </subcellularLocation>
</comment>
<evidence type="ECO:0000256" key="2">
    <source>
        <dbReference type="ARBA" id="ARBA00007362"/>
    </source>
</evidence>
<dbReference type="RefSeq" id="WP_101818914.1">
    <property type="nucleotide sequence ID" value="NZ_PKJC01000001.1"/>
</dbReference>
<dbReference type="PANTHER" id="PTHR32322">
    <property type="entry name" value="INNER MEMBRANE TRANSPORTER"/>
    <property type="match status" value="1"/>
</dbReference>
<evidence type="ECO:0000313" key="10">
    <source>
        <dbReference type="Proteomes" id="UP000234662"/>
    </source>
</evidence>
<feature type="transmembrane region" description="Helical" evidence="7">
    <location>
        <begin position="238"/>
        <end position="256"/>
    </location>
</feature>
<dbReference type="AlphaFoldDB" id="A0A2I1REM2"/>
<name>A0A2I1REM2_9ACTN</name>
<feature type="transmembrane region" description="Helical" evidence="7">
    <location>
        <begin position="207"/>
        <end position="232"/>
    </location>
</feature>
<feature type="transmembrane region" description="Helical" evidence="7">
    <location>
        <begin position="38"/>
        <end position="55"/>
    </location>
</feature>
<keyword evidence="5 7" id="KW-0472">Membrane</keyword>
<comment type="similarity">
    <text evidence="2">Belongs to the EamA transporter family.</text>
</comment>
<evidence type="ECO:0000256" key="4">
    <source>
        <dbReference type="ARBA" id="ARBA00022989"/>
    </source>
</evidence>
<dbReference type="InterPro" id="IPR000620">
    <property type="entry name" value="EamA_dom"/>
</dbReference>
<dbReference type="Proteomes" id="UP000234662">
    <property type="component" value="Unassembled WGS sequence"/>
</dbReference>
<reference evidence="9 10" key="1">
    <citation type="submission" date="2017-12" db="EMBL/GenBank/DDBJ databases">
        <title>Phylogenetic diversity of female urinary microbiome.</title>
        <authorList>
            <person name="Thomas-White K."/>
            <person name="Wolfe A.J."/>
        </authorList>
    </citation>
    <scope>NUCLEOTIDE SEQUENCE [LARGE SCALE GENOMIC DNA]</scope>
    <source>
        <strain evidence="9 10">UMB0777</strain>
    </source>
</reference>
<evidence type="ECO:0000256" key="7">
    <source>
        <dbReference type="SAM" id="Phobius"/>
    </source>
</evidence>
<organism evidence="9 10">
    <name type="scientific">Gordonia terrae</name>
    <dbReference type="NCBI Taxonomy" id="2055"/>
    <lineage>
        <taxon>Bacteria</taxon>
        <taxon>Bacillati</taxon>
        <taxon>Actinomycetota</taxon>
        <taxon>Actinomycetes</taxon>
        <taxon>Mycobacteriales</taxon>
        <taxon>Gordoniaceae</taxon>
        <taxon>Gordonia</taxon>
    </lineage>
</organism>
<evidence type="ECO:0000256" key="5">
    <source>
        <dbReference type="ARBA" id="ARBA00023136"/>
    </source>
</evidence>
<dbReference type="SUPFAM" id="SSF103481">
    <property type="entry name" value="Multidrug resistance efflux transporter EmrE"/>
    <property type="match status" value="2"/>
</dbReference>
<comment type="caution">
    <text evidence="9">The sequence shown here is derived from an EMBL/GenBank/DDBJ whole genome shotgun (WGS) entry which is preliminary data.</text>
</comment>
<proteinExistence type="inferred from homology"/>
<dbReference type="GO" id="GO:0016020">
    <property type="term" value="C:membrane"/>
    <property type="evidence" value="ECO:0007669"/>
    <property type="project" value="UniProtKB-SubCell"/>
</dbReference>
<dbReference type="Pfam" id="PF00892">
    <property type="entry name" value="EamA"/>
    <property type="match status" value="2"/>
</dbReference>
<evidence type="ECO:0000313" key="9">
    <source>
        <dbReference type="EMBL" id="PKZ67565.1"/>
    </source>
</evidence>
<feature type="transmembrane region" description="Helical" evidence="7">
    <location>
        <begin position="84"/>
        <end position="104"/>
    </location>
</feature>
<gene>
    <name evidence="9" type="ORF">CYJ73_02600</name>
</gene>
<feature type="transmembrane region" description="Helical" evidence="7">
    <location>
        <begin position="110"/>
        <end position="128"/>
    </location>
</feature>
<feature type="domain" description="EamA" evidence="8">
    <location>
        <begin position="177"/>
        <end position="310"/>
    </location>
</feature>
<protein>
    <submittedName>
        <fullName evidence="9">EamA family transporter</fullName>
    </submittedName>
</protein>
<sequence length="346" mass="34981">MTESRRTERAGMLAVALTAILWGTSGTAAAMAPELSAVTIGAIAMCGGGLLQAAVNARGIRAAWTAPGAERAGRMTPSQVTAQWPVALLGGICVMIYPLCFFGSMRVGGVALGTVVSLATAPLFSAVIERVADGRRLTTRWTVACLLGIVGSVALAVSRSESSHGDALSGNHSAALGVGLGVLAGVTYAGLSWAMRRLMSRSVPRGAAAGTVMGLGGVFLVPIVAVGIPAVIEHPETLGVLAYLVLVPQFLGYVLFSRGLGRIDSSTATTITLIEPAVATVLAVGVLAEPITAIGWVGMTLLATALLVLLAPRLPSSTGPASISVGAESPTGRSTHEAVPRGRRGA</sequence>
<feature type="region of interest" description="Disordered" evidence="6">
    <location>
        <begin position="321"/>
        <end position="346"/>
    </location>
</feature>
<keyword evidence="4 7" id="KW-1133">Transmembrane helix</keyword>
<evidence type="ECO:0000256" key="6">
    <source>
        <dbReference type="SAM" id="MobiDB-lite"/>
    </source>
</evidence>
<keyword evidence="3 7" id="KW-0812">Transmembrane</keyword>
<evidence type="ECO:0000256" key="1">
    <source>
        <dbReference type="ARBA" id="ARBA00004141"/>
    </source>
</evidence>
<dbReference type="InterPro" id="IPR037185">
    <property type="entry name" value="EmrE-like"/>
</dbReference>
<dbReference type="InterPro" id="IPR050638">
    <property type="entry name" value="AA-Vitamin_Transporters"/>
</dbReference>
<evidence type="ECO:0000259" key="8">
    <source>
        <dbReference type="Pfam" id="PF00892"/>
    </source>
</evidence>